<organism evidence="8 9">
    <name type="scientific">Myriangium duriaei CBS 260.36</name>
    <dbReference type="NCBI Taxonomy" id="1168546"/>
    <lineage>
        <taxon>Eukaryota</taxon>
        <taxon>Fungi</taxon>
        <taxon>Dikarya</taxon>
        <taxon>Ascomycota</taxon>
        <taxon>Pezizomycotina</taxon>
        <taxon>Dothideomycetes</taxon>
        <taxon>Dothideomycetidae</taxon>
        <taxon>Myriangiales</taxon>
        <taxon>Myriangiaceae</taxon>
        <taxon>Myriangium</taxon>
    </lineage>
</organism>
<evidence type="ECO:0000256" key="5">
    <source>
        <dbReference type="ARBA" id="ARBA00023004"/>
    </source>
</evidence>
<dbReference type="GO" id="GO:0016705">
    <property type="term" value="F:oxidoreductase activity, acting on paired donors, with incorporation or reduction of molecular oxygen"/>
    <property type="evidence" value="ECO:0007669"/>
    <property type="project" value="InterPro"/>
</dbReference>
<keyword evidence="5 7" id="KW-0408">Iron</keyword>
<dbReference type="SUPFAM" id="SSF48264">
    <property type="entry name" value="Cytochrome P450"/>
    <property type="match status" value="1"/>
</dbReference>
<accession>A0A9P4J9W8</accession>
<dbReference type="PRINTS" id="PR00385">
    <property type="entry name" value="P450"/>
</dbReference>
<dbReference type="PRINTS" id="PR00463">
    <property type="entry name" value="EP450I"/>
</dbReference>
<keyword evidence="4" id="KW-0560">Oxidoreductase</keyword>
<protein>
    <submittedName>
        <fullName evidence="8">Cytochrome P450</fullName>
    </submittedName>
</protein>
<evidence type="ECO:0000256" key="7">
    <source>
        <dbReference type="PIRSR" id="PIRSR602401-1"/>
    </source>
</evidence>
<proteinExistence type="inferred from homology"/>
<comment type="similarity">
    <text evidence="1">Belongs to the cytochrome P450 family.</text>
</comment>
<dbReference type="Proteomes" id="UP000799439">
    <property type="component" value="Unassembled WGS sequence"/>
</dbReference>
<dbReference type="Pfam" id="PF00067">
    <property type="entry name" value="p450"/>
    <property type="match status" value="1"/>
</dbReference>
<evidence type="ECO:0000256" key="6">
    <source>
        <dbReference type="ARBA" id="ARBA00023033"/>
    </source>
</evidence>
<dbReference type="InterPro" id="IPR036396">
    <property type="entry name" value="Cyt_P450_sf"/>
</dbReference>
<gene>
    <name evidence="8" type="ORF">K461DRAFT_276300</name>
</gene>
<keyword evidence="9" id="KW-1185">Reference proteome</keyword>
<keyword evidence="6" id="KW-0503">Monooxygenase</keyword>
<evidence type="ECO:0000256" key="1">
    <source>
        <dbReference type="ARBA" id="ARBA00010617"/>
    </source>
</evidence>
<dbReference type="InterPro" id="IPR002401">
    <property type="entry name" value="Cyt_P450_E_grp-I"/>
</dbReference>
<name>A0A9P4J9W8_9PEZI</name>
<dbReference type="Gene3D" id="1.10.630.10">
    <property type="entry name" value="Cytochrome P450"/>
    <property type="match status" value="1"/>
</dbReference>
<dbReference type="GO" id="GO:0005506">
    <property type="term" value="F:iron ion binding"/>
    <property type="evidence" value="ECO:0007669"/>
    <property type="project" value="InterPro"/>
</dbReference>
<feature type="binding site" description="axial binding residue" evidence="7">
    <location>
        <position position="287"/>
    </location>
    <ligand>
        <name>heme</name>
        <dbReference type="ChEBI" id="CHEBI:30413"/>
    </ligand>
    <ligandPart>
        <name>Fe</name>
        <dbReference type="ChEBI" id="CHEBI:18248"/>
    </ligandPart>
</feature>
<evidence type="ECO:0000256" key="2">
    <source>
        <dbReference type="ARBA" id="ARBA00022617"/>
    </source>
</evidence>
<evidence type="ECO:0000256" key="3">
    <source>
        <dbReference type="ARBA" id="ARBA00022723"/>
    </source>
</evidence>
<evidence type="ECO:0000256" key="4">
    <source>
        <dbReference type="ARBA" id="ARBA00023002"/>
    </source>
</evidence>
<dbReference type="EMBL" id="ML996083">
    <property type="protein sequence ID" value="KAF2155118.1"/>
    <property type="molecule type" value="Genomic_DNA"/>
</dbReference>
<evidence type="ECO:0000313" key="9">
    <source>
        <dbReference type="Proteomes" id="UP000799439"/>
    </source>
</evidence>
<dbReference type="PANTHER" id="PTHR24291:SF50">
    <property type="entry name" value="BIFUNCTIONAL ALBAFLAVENONE MONOOXYGENASE_TERPENE SYNTHASE"/>
    <property type="match status" value="1"/>
</dbReference>
<sequence length="364" mass="42492">MERYADEDKLFRMSHPVTRMTIDIIGKIVMDIDFNSQNQEHELVSAFESAVDWMPLGFQYRPSELWDFRRSYYDWRNGRIMDRYIDKQLVERWRTRKQRGRSKYVIDLAFETFLKDTAREGKEELDSEFRRDAINQVKIFLFAGHETSSSTLCFCFYYFSRLPEVRTKARQEIENVFGKNANIAEMMKKQPTLVNKLEYITAIIKEALRMHAPANAMRRGAEDFFIKDPTTGQMIATEGLDLLNLAIGNHYNKAAWGSDAFVFRPERWFEKTPEKAFVAFSKSPRNCIGQELAMIEMRITCAIVFANFDMRTCFDELDKLKGDGTAWPSDTEGIQELWGVDMYQASVTAKPREGMPVRISKYSA</sequence>
<dbReference type="OrthoDB" id="10029320at2759"/>
<dbReference type="InterPro" id="IPR001128">
    <property type="entry name" value="Cyt_P450"/>
</dbReference>
<dbReference type="GO" id="GO:0020037">
    <property type="term" value="F:heme binding"/>
    <property type="evidence" value="ECO:0007669"/>
    <property type="project" value="InterPro"/>
</dbReference>
<dbReference type="InterPro" id="IPR050196">
    <property type="entry name" value="Cytochrome_P450_Monoox"/>
</dbReference>
<reference evidence="8" key="1">
    <citation type="journal article" date="2020" name="Stud. Mycol.">
        <title>101 Dothideomycetes genomes: a test case for predicting lifestyles and emergence of pathogens.</title>
        <authorList>
            <person name="Haridas S."/>
            <person name="Albert R."/>
            <person name="Binder M."/>
            <person name="Bloem J."/>
            <person name="Labutti K."/>
            <person name="Salamov A."/>
            <person name="Andreopoulos B."/>
            <person name="Baker S."/>
            <person name="Barry K."/>
            <person name="Bills G."/>
            <person name="Bluhm B."/>
            <person name="Cannon C."/>
            <person name="Castanera R."/>
            <person name="Culley D."/>
            <person name="Daum C."/>
            <person name="Ezra D."/>
            <person name="Gonzalez J."/>
            <person name="Henrissat B."/>
            <person name="Kuo A."/>
            <person name="Liang C."/>
            <person name="Lipzen A."/>
            <person name="Lutzoni F."/>
            <person name="Magnuson J."/>
            <person name="Mondo S."/>
            <person name="Nolan M."/>
            <person name="Ohm R."/>
            <person name="Pangilinan J."/>
            <person name="Park H.-J."/>
            <person name="Ramirez L."/>
            <person name="Alfaro M."/>
            <person name="Sun H."/>
            <person name="Tritt A."/>
            <person name="Yoshinaga Y."/>
            <person name="Zwiers L.-H."/>
            <person name="Turgeon B."/>
            <person name="Goodwin S."/>
            <person name="Spatafora J."/>
            <person name="Crous P."/>
            <person name="Grigoriev I."/>
        </authorList>
    </citation>
    <scope>NUCLEOTIDE SEQUENCE</scope>
    <source>
        <strain evidence="8">CBS 260.36</strain>
    </source>
</reference>
<keyword evidence="2 7" id="KW-0349">Heme</keyword>
<dbReference type="PANTHER" id="PTHR24291">
    <property type="entry name" value="CYTOCHROME P450 FAMILY 4"/>
    <property type="match status" value="1"/>
</dbReference>
<keyword evidence="3 7" id="KW-0479">Metal-binding</keyword>
<comment type="cofactor">
    <cofactor evidence="7">
        <name>heme</name>
        <dbReference type="ChEBI" id="CHEBI:30413"/>
    </cofactor>
</comment>
<comment type="caution">
    <text evidence="8">The sequence shown here is derived from an EMBL/GenBank/DDBJ whole genome shotgun (WGS) entry which is preliminary data.</text>
</comment>
<dbReference type="GO" id="GO:0004497">
    <property type="term" value="F:monooxygenase activity"/>
    <property type="evidence" value="ECO:0007669"/>
    <property type="project" value="UniProtKB-KW"/>
</dbReference>
<evidence type="ECO:0000313" key="8">
    <source>
        <dbReference type="EMBL" id="KAF2155118.1"/>
    </source>
</evidence>
<dbReference type="AlphaFoldDB" id="A0A9P4J9W8"/>